<feature type="region of interest" description="Disordered" evidence="1">
    <location>
        <begin position="46"/>
        <end position="94"/>
    </location>
</feature>
<feature type="compositionally biased region" description="Basic and acidic residues" evidence="1">
    <location>
        <begin position="172"/>
        <end position="184"/>
    </location>
</feature>
<evidence type="ECO:0008006" key="5">
    <source>
        <dbReference type="Google" id="ProtNLM"/>
    </source>
</evidence>
<proteinExistence type="predicted"/>
<dbReference type="OrthoDB" id="2357150at2759"/>
<dbReference type="EMBL" id="JAACJN010000036">
    <property type="protein sequence ID" value="KAF5386376.1"/>
    <property type="molecule type" value="Genomic_DNA"/>
</dbReference>
<dbReference type="Gene3D" id="2.30.29.30">
    <property type="entry name" value="Pleckstrin-homology domain (PH domain)/Phosphotyrosine-binding domain (PTB)"/>
    <property type="match status" value="1"/>
</dbReference>
<gene>
    <name evidence="3" type="ORF">D9757_006644</name>
</gene>
<dbReference type="SUPFAM" id="SSF50729">
    <property type="entry name" value="PH domain-like"/>
    <property type="match status" value="1"/>
</dbReference>
<feature type="compositionally biased region" description="Polar residues" evidence="1">
    <location>
        <begin position="85"/>
        <end position="94"/>
    </location>
</feature>
<evidence type="ECO:0000313" key="3">
    <source>
        <dbReference type="EMBL" id="KAF5386376.1"/>
    </source>
</evidence>
<feature type="transmembrane region" description="Helical" evidence="2">
    <location>
        <begin position="6"/>
        <end position="26"/>
    </location>
</feature>
<sequence>MLPVSDFNFVYCGMATVAATVGYVYAKRRRVDSRVPFRPEFAQNLSRVEPPISEPETKTEGEPAQTDLDVPMEESKSPGLPLLESPNQAEQAQSVISGTTLNSAGATTLPRPSDSEIARIDSLETSVMVAREPSLKRKRMHDHDENNMPLEYPYNLGALYPNKRCKTPPLGDGKEKDESTKGEKEPEENQTDSSAVPVPKALADRGESESGSTDLSKATLAGTKLEETKSEPADDSVSGKFLPTKAKDGRAPTPTVDHKSEVKIEIIQPPTKTKLNIAFESFASNTPVSFSFGNGTLASGANTRPIWSTSSSFRKRHSFIDGLDGDPAQDGSPEASSTFALETRQETTSHSSSSSTRVTGEEDEDVRSELKGVKLFVKRGSQDFSNGISGQVKYLADKKTTNQRVLFRREPLWKVSMNTKLQPTVRCTFDHQECVLRLLLAESSEKRAQEIVVYALKPGRFCSRKDFQAFAESVISSTSLKKAEVLEEGEIPGGDL</sequence>
<protein>
    <recommendedName>
        <fullName evidence="5">RanBD1 domain-containing protein</fullName>
    </recommendedName>
</protein>
<keyword evidence="2" id="KW-0472">Membrane</keyword>
<keyword evidence="4" id="KW-1185">Reference proteome</keyword>
<dbReference type="InterPro" id="IPR011993">
    <property type="entry name" value="PH-like_dom_sf"/>
</dbReference>
<dbReference type="AlphaFoldDB" id="A0A8H5MAD7"/>
<feature type="compositionally biased region" description="Basic and acidic residues" evidence="1">
    <location>
        <begin position="245"/>
        <end position="257"/>
    </location>
</feature>
<accession>A0A8H5MAD7</accession>
<keyword evidence="2" id="KW-0812">Transmembrane</keyword>
<name>A0A8H5MAD7_9AGAR</name>
<organism evidence="3 4">
    <name type="scientific">Collybiopsis confluens</name>
    <dbReference type="NCBI Taxonomy" id="2823264"/>
    <lineage>
        <taxon>Eukaryota</taxon>
        <taxon>Fungi</taxon>
        <taxon>Dikarya</taxon>
        <taxon>Basidiomycota</taxon>
        <taxon>Agaricomycotina</taxon>
        <taxon>Agaricomycetes</taxon>
        <taxon>Agaricomycetidae</taxon>
        <taxon>Agaricales</taxon>
        <taxon>Marasmiineae</taxon>
        <taxon>Omphalotaceae</taxon>
        <taxon>Collybiopsis</taxon>
    </lineage>
</organism>
<feature type="region of interest" description="Disordered" evidence="1">
    <location>
        <begin position="319"/>
        <end position="366"/>
    </location>
</feature>
<keyword evidence="2" id="KW-1133">Transmembrane helix</keyword>
<comment type="caution">
    <text evidence="3">The sequence shown here is derived from an EMBL/GenBank/DDBJ whole genome shotgun (WGS) entry which is preliminary data.</text>
</comment>
<feature type="region of interest" description="Disordered" evidence="1">
    <location>
        <begin position="134"/>
        <end position="257"/>
    </location>
</feature>
<evidence type="ECO:0000256" key="1">
    <source>
        <dbReference type="SAM" id="MobiDB-lite"/>
    </source>
</evidence>
<reference evidence="3 4" key="1">
    <citation type="journal article" date="2020" name="ISME J.">
        <title>Uncovering the hidden diversity of litter-decomposition mechanisms in mushroom-forming fungi.</title>
        <authorList>
            <person name="Floudas D."/>
            <person name="Bentzer J."/>
            <person name="Ahren D."/>
            <person name="Johansson T."/>
            <person name="Persson P."/>
            <person name="Tunlid A."/>
        </authorList>
    </citation>
    <scope>NUCLEOTIDE SEQUENCE [LARGE SCALE GENOMIC DNA]</scope>
    <source>
        <strain evidence="3 4">CBS 406.79</strain>
    </source>
</reference>
<dbReference type="Proteomes" id="UP000518752">
    <property type="component" value="Unassembled WGS sequence"/>
</dbReference>
<evidence type="ECO:0000313" key="4">
    <source>
        <dbReference type="Proteomes" id="UP000518752"/>
    </source>
</evidence>
<evidence type="ECO:0000256" key="2">
    <source>
        <dbReference type="SAM" id="Phobius"/>
    </source>
</evidence>